<evidence type="ECO:0000259" key="1">
    <source>
        <dbReference type="Pfam" id="PF00561"/>
    </source>
</evidence>
<feature type="domain" description="AB hydrolase-1" evidence="1">
    <location>
        <begin position="21"/>
        <end position="124"/>
    </location>
</feature>
<dbReference type="PRINTS" id="PR00111">
    <property type="entry name" value="ABHYDROLASE"/>
</dbReference>
<proteinExistence type="predicted"/>
<dbReference type="InterPro" id="IPR050471">
    <property type="entry name" value="AB_hydrolase"/>
</dbReference>
<dbReference type="GO" id="GO:0004806">
    <property type="term" value="F:triacylglycerol lipase activity"/>
    <property type="evidence" value="ECO:0007669"/>
    <property type="project" value="TreeGrafter"/>
</dbReference>
<gene>
    <name evidence="2" type="ORF">DXH78_12565</name>
</gene>
<dbReference type="Proteomes" id="UP000263993">
    <property type="component" value="Unassembled WGS sequence"/>
</dbReference>
<dbReference type="InterPro" id="IPR000073">
    <property type="entry name" value="AB_hydrolase_1"/>
</dbReference>
<dbReference type="SUPFAM" id="SSF53474">
    <property type="entry name" value="alpha/beta-Hydrolases"/>
    <property type="match status" value="1"/>
</dbReference>
<keyword evidence="2" id="KW-0378">Hydrolase</keyword>
<dbReference type="PANTHER" id="PTHR43433">
    <property type="entry name" value="HYDROLASE, ALPHA/BETA FOLD FAMILY PROTEIN"/>
    <property type="match status" value="1"/>
</dbReference>
<dbReference type="InterPro" id="IPR029058">
    <property type="entry name" value="AB_hydrolase_fold"/>
</dbReference>
<organism evidence="2 3">
    <name type="scientific">Undibacter mobilis</name>
    <dbReference type="NCBI Taxonomy" id="2292256"/>
    <lineage>
        <taxon>Bacteria</taxon>
        <taxon>Pseudomonadati</taxon>
        <taxon>Pseudomonadota</taxon>
        <taxon>Alphaproteobacteria</taxon>
        <taxon>Hyphomicrobiales</taxon>
        <taxon>Nitrobacteraceae</taxon>
        <taxon>Undibacter</taxon>
    </lineage>
</organism>
<dbReference type="PANTHER" id="PTHR43433:SF5">
    <property type="entry name" value="AB HYDROLASE-1 DOMAIN-CONTAINING PROTEIN"/>
    <property type="match status" value="1"/>
</dbReference>
<evidence type="ECO:0000313" key="2">
    <source>
        <dbReference type="EMBL" id="RDV05333.1"/>
    </source>
</evidence>
<dbReference type="Gene3D" id="3.40.50.1820">
    <property type="entry name" value="alpha/beta hydrolase"/>
    <property type="match status" value="1"/>
</dbReference>
<evidence type="ECO:0000313" key="3">
    <source>
        <dbReference type="Proteomes" id="UP000263993"/>
    </source>
</evidence>
<name>A0A371BD57_9BRAD</name>
<dbReference type="EMBL" id="QRGO01000001">
    <property type="protein sequence ID" value="RDV05333.1"/>
    <property type="molecule type" value="Genomic_DNA"/>
</dbReference>
<sequence>MPSFKNGDVDIAYLDEGAGDPIVLVHGFASTKEINWVNPGWVTTLTRAGFRVIALDDRGHGASQKLYDPADYDTAKMADDVRALMDHLGIARADVMGYSMGARITAFLALKHPERVRSAIMGGLGMHLIDGVGLPTTIADALEAPSLDDVSDKQGRVFRAFAEQTKSDRKALAACIRGSRQVMTREEFSSLKPPILIAIGTKDDVAGSAHDLAALIPGAKALDIPDRDHMLAVGDKVYKAGVLEFLNLRP</sequence>
<dbReference type="RefSeq" id="WP_115517359.1">
    <property type="nucleotide sequence ID" value="NZ_QRGO01000001.1"/>
</dbReference>
<dbReference type="OrthoDB" id="9804723at2"/>
<comment type="caution">
    <text evidence="2">The sequence shown here is derived from an EMBL/GenBank/DDBJ whole genome shotgun (WGS) entry which is preliminary data.</text>
</comment>
<protein>
    <submittedName>
        <fullName evidence="2">Alpha/beta hydrolase</fullName>
    </submittedName>
</protein>
<reference evidence="3" key="1">
    <citation type="submission" date="2018-08" db="EMBL/GenBank/DDBJ databases">
        <authorList>
            <person name="Kim S.-J."/>
            <person name="Jung G.-Y."/>
        </authorList>
    </citation>
    <scope>NUCLEOTIDE SEQUENCE [LARGE SCALE GENOMIC DNA]</scope>
    <source>
        <strain evidence="3">GY_H</strain>
    </source>
</reference>
<keyword evidence="3" id="KW-1185">Reference proteome</keyword>
<dbReference type="GO" id="GO:0046503">
    <property type="term" value="P:glycerolipid catabolic process"/>
    <property type="evidence" value="ECO:0007669"/>
    <property type="project" value="TreeGrafter"/>
</dbReference>
<accession>A0A371BD57</accession>
<dbReference type="AlphaFoldDB" id="A0A371BD57"/>
<dbReference type="Pfam" id="PF00561">
    <property type="entry name" value="Abhydrolase_1"/>
    <property type="match status" value="1"/>
</dbReference>